<proteinExistence type="predicted"/>
<dbReference type="EMBL" id="CP158568">
    <property type="protein sequence ID" value="XBY46608.1"/>
    <property type="molecule type" value="Genomic_DNA"/>
</dbReference>
<dbReference type="AlphaFoldDB" id="A0AAU7XIB7"/>
<gene>
    <name evidence="1" type="ORF">ABS361_10570</name>
</gene>
<accession>A0AAU7XIB7</accession>
<organism evidence="1">
    <name type="scientific">Methyloraptor flagellatus</name>
    <dbReference type="NCBI Taxonomy" id="3162530"/>
    <lineage>
        <taxon>Bacteria</taxon>
        <taxon>Pseudomonadati</taxon>
        <taxon>Pseudomonadota</taxon>
        <taxon>Alphaproteobacteria</taxon>
        <taxon>Hyphomicrobiales</taxon>
        <taxon>Ancalomicrobiaceae</taxon>
        <taxon>Methyloraptor</taxon>
    </lineage>
</organism>
<dbReference type="InterPro" id="IPR021295">
    <property type="entry name" value="DUF2867"/>
</dbReference>
<name>A0AAU7XIB7_9HYPH</name>
<dbReference type="Pfam" id="PF11066">
    <property type="entry name" value="DUF2867"/>
    <property type="match status" value="1"/>
</dbReference>
<reference evidence="1" key="1">
    <citation type="submission" date="2024-06" db="EMBL/GenBank/DDBJ databases">
        <title>Methylostella associata gen. nov., sp. nov., a novel Ancalomicrobiaceae-affiliated facultatively methylotrophic bacteria that feed on methanotrophs of the genus Methylococcus.</title>
        <authorList>
            <person name="Saltykova V."/>
            <person name="Danilova O.V."/>
            <person name="Oshkin I.Y."/>
            <person name="Belova S.E."/>
            <person name="Pimenov N.V."/>
            <person name="Dedysh S.N."/>
        </authorList>
    </citation>
    <scope>NUCLEOTIDE SEQUENCE</scope>
    <source>
        <strain evidence="1">S20</strain>
    </source>
</reference>
<evidence type="ECO:0000313" key="1">
    <source>
        <dbReference type="EMBL" id="XBY46608.1"/>
    </source>
</evidence>
<protein>
    <submittedName>
        <fullName evidence="1">DUF2867 domain-containing protein</fullName>
    </submittedName>
</protein>
<dbReference type="RefSeq" id="WP_407051701.1">
    <property type="nucleotide sequence ID" value="NZ_CP158568.1"/>
</dbReference>
<dbReference type="KEGG" id="mflg:ABS361_10570"/>
<sequence length="168" mass="18188">MATAVTATAFPLDSLIGRALPAVDFADAWTAPLGDPSVTPVEIALAVFRRTPVWVDQAMAARNWVVSWFGLKTPGVLSAAGSKPAAAYRVGDRIGIFEIFAMSDDEVLLGIDDSHLDVRVSVLKSVDGQRYVVATSVKRHNWLGRLYMLPVGIAHPFVVRATMRNGRL</sequence>